<dbReference type="FunFam" id="3.30.200.20:FF:000394">
    <property type="entry name" value="Leucine-rich repeat receptor-like protein kinase"/>
    <property type="match status" value="1"/>
</dbReference>
<evidence type="ECO:0000256" key="5">
    <source>
        <dbReference type="ARBA" id="ARBA00022679"/>
    </source>
</evidence>
<keyword evidence="12" id="KW-1133">Transmembrane helix</keyword>
<keyword evidence="5" id="KW-0808">Transferase</keyword>
<dbReference type="GO" id="GO:0004674">
    <property type="term" value="F:protein serine/threonine kinase activity"/>
    <property type="evidence" value="ECO:0007669"/>
    <property type="project" value="UniProtKB-KW"/>
</dbReference>
<evidence type="ECO:0000313" key="19">
    <source>
        <dbReference type="Proteomes" id="UP000694240"/>
    </source>
</evidence>
<dbReference type="FunFam" id="3.80.10.10:FF:000129">
    <property type="entry name" value="Leucine-rich repeat receptor-like kinase"/>
    <property type="match status" value="1"/>
</dbReference>
<keyword evidence="14" id="KW-0675">Receptor</keyword>
<dbReference type="CDD" id="cd14066">
    <property type="entry name" value="STKc_IRAK"/>
    <property type="match status" value="1"/>
</dbReference>
<evidence type="ECO:0000256" key="2">
    <source>
        <dbReference type="ARBA" id="ARBA00022527"/>
    </source>
</evidence>
<dbReference type="GO" id="GO:0005524">
    <property type="term" value="F:ATP binding"/>
    <property type="evidence" value="ECO:0007669"/>
    <property type="project" value="UniProtKB-UniRule"/>
</dbReference>
<keyword evidence="9 15" id="KW-0547">Nucleotide-binding</keyword>
<dbReference type="PROSITE" id="PS00107">
    <property type="entry name" value="PROTEIN_KINASE_ATP"/>
    <property type="match status" value="1"/>
</dbReference>
<protein>
    <submittedName>
        <fullName evidence="18">Protein kinase domain</fullName>
    </submittedName>
</protein>
<dbReference type="InterPro" id="IPR008271">
    <property type="entry name" value="Ser/Thr_kinase_AS"/>
</dbReference>
<evidence type="ECO:0000256" key="11">
    <source>
        <dbReference type="ARBA" id="ARBA00022840"/>
    </source>
</evidence>
<dbReference type="InterPro" id="IPR024788">
    <property type="entry name" value="Malectin-like_Carb-bd_dom"/>
</dbReference>
<evidence type="ECO:0000256" key="13">
    <source>
        <dbReference type="ARBA" id="ARBA00023136"/>
    </source>
</evidence>
<evidence type="ECO:0000256" key="6">
    <source>
        <dbReference type="ARBA" id="ARBA00022692"/>
    </source>
</evidence>
<keyword evidence="8" id="KW-0677">Repeat</keyword>
<evidence type="ECO:0000256" key="9">
    <source>
        <dbReference type="ARBA" id="ARBA00022741"/>
    </source>
</evidence>
<keyword evidence="11 15" id="KW-0067">ATP-binding</keyword>
<evidence type="ECO:0000256" key="14">
    <source>
        <dbReference type="ARBA" id="ARBA00023170"/>
    </source>
</evidence>
<evidence type="ECO:0000256" key="3">
    <source>
        <dbReference type="ARBA" id="ARBA00022553"/>
    </source>
</evidence>
<dbReference type="AlphaFoldDB" id="A0A8T1XLC3"/>
<dbReference type="PROSITE" id="PS00108">
    <property type="entry name" value="PROTEIN_KINASE_ST"/>
    <property type="match status" value="1"/>
</dbReference>
<dbReference type="GO" id="GO:0016020">
    <property type="term" value="C:membrane"/>
    <property type="evidence" value="ECO:0007669"/>
    <property type="project" value="UniProtKB-SubCell"/>
</dbReference>
<evidence type="ECO:0000256" key="10">
    <source>
        <dbReference type="ARBA" id="ARBA00022777"/>
    </source>
</evidence>
<comment type="subcellular location">
    <subcellularLocation>
        <location evidence="1">Membrane</location>
        <topology evidence="1">Single-pass membrane protein</topology>
    </subcellularLocation>
</comment>
<feature type="region of interest" description="Disordered" evidence="16">
    <location>
        <begin position="266"/>
        <end position="290"/>
    </location>
</feature>
<evidence type="ECO:0000256" key="1">
    <source>
        <dbReference type="ARBA" id="ARBA00004167"/>
    </source>
</evidence>
<feature type="compositionally biased region" description="Low complexity" evidence="16">
    <location>
        <begin position="267"/>
        <end position="288"/>
    </location>
</feature>
<dbReference type="PANTHER" id="PTHR45631">
    <property type="entry name" value="OS07G0107800 PROTEIN-RELATED"/>
    <property type="match status" value="1"/>
</dbReference>
<keyword evidence="10 18" id="KW-0418">Kinase</keyword>
<reference evidence="18 19" key="1">
    <citation type="submission" date="2020-12" db="EMBL/GenBank/DDBJ databases">
        <title>Concerted genomic and epigenomic changes stabilize Arabidopsis allopolyploids.</title>
        <authorList>
            <person name="Chen Z."/>
        </authorList>
    </citation>
    <scope>NUCLEOTIDE SEQUENCE [LARGE SCALE GENOMIC DNA]</scope>
    <source>
        <strain evidence="18">Allo738</strain>
        <tissue evidence="18">Leaf</tissue>
    </source>
</reference>
<accession>A0A8T1XLC3</accession>
<gene>
    <name evidence="18" type="ORF">ISN45_Aa08g028530</name>
</gene>
<organism evidence="18 19">
    <name type="scientific">Arabidopsis thaliana x Arabidopsis arenosa</name>
    <dbReference type="NCBI Taxonomy" id="1240361"/>
    <lineage>
        <taxon>Eukaryota</taxon>
        <taxon>Viridiplantae</taxon>
        <taxon>Streptophyta</taxon>
        <taxon>Embryophyta</taxon>
        <taxon>Tracheophyta</taxon>
        <taxon>Spermatophyta</taxon>
        <taxon>Magnoliopsida</taxon>
        <taxon>eudicotyledons</taxon>
        <taxon>Gunneridae</taxon>
        <taxon>Pentapetalae</taxon>
        <taxon>rosids</taxon>
        <taxon>malvids</taxon>
        <taxon>Brassicales</taxon>
        <taxon>Brassicaceae</taxon>
        <taxon>Camelineae</taxon>
        <taxon>Arabidopsis</taxon>
    </lineage>
</organism>
<comment type="caution">
    <text evidence="18">The sequence shown here is derived from an EMBL/GenBank/DDBJ whole genome shotgun (WGS) entry which is preliminary data.</text>
</comment>
<sequence>MQTAATPLDANATLDIEWTVESPTTQCYPYLYFPELQTLQANDTREFNLMLNGAFLYGPILPTLDMEIVYDKLPNQCTDGKCVLQLTKTPRSTLPPILSAYEVYTVMDFPQLETNDDDVNGIREFQDTYDLRRITWQGDPCVPNQFSWEGLKCNQSDNSTPPTIISLDLSSSGLTGVIAEAIQNLAHLQQLDLSNNSLSGGVPDFLADMKSLFLINLSDNNLCGWVPKTIVEKKGLKFNVEGNPHIISKSGPFIFFLCRQKRSLKVSGPPSSNGPSPASSHGPSPASSELTVTTRITRFTYSQVTTMTKNFQRVIGEGGFGSVYLGFVNGAEQVAVKVLSHSSSQGDREFRAELLLRVHHKNLVGLVGYCDEGENLALIYEYMANGDLKEHMSGRTRNNFIMSWENRLKIATETAQGLDYLHSGCAQAIVHRDVKTTNILLNDHFEAKLADFGLSKSFPDRGESHVSTVVAGTPGYLDPEYYKTGWLTTKSDVYSFGVVLLELLTNKAVVDQSREKHHIGGWVGAKLTNGDMSSIVDPRLNGNYHSGSAWQSIELAMACLNPSSSERPTMSHVVNELKQSLLASQLSTLNKDSSIHTEIEIT</sequence>
<dbReference type="EMBL" id="JAEFBK010000013">
    <property type="protein sequence ID" value="KAG7535413.1"/>
    <property type="molecule type" value="Genomic_DNA"/>
</dbReference>
<keyword evidence="13" id="KW-0472">Membrane</keyword>
<dbReference type="Proteomes" id="UP000694240">
    <property type="component" value="Chromosome 13"/>
</dbReference>
<dbReference type="PANTHER" id="PTHR45631:SF86">
    <property type="entry name" value="LEUCINE-RICH REPEAT PROTEIN KINASE FAMILY PROTEIN"/>
    <property type="match status" value="1"/>
</dbReference>
<dbReference type="Pfam" id="PF00069">
    <property type="entry name" value="Pkinase"/>
    <property type="match status" value="1"/>
</dbReference>
<dbReference type="PROSITE" id="PS50011">
    <property type="entry name" value="PROTEIN_KINASE_DOM"/>
    <property type="match status" value="1"/>
</dbReference>
<evidence type="ECO:0000313" key="18">
    <source>
        <dbReference type="EMBL" id="KAG7535413.1"/>
    </source>
</evidence>
<proteinExistence type="predicted"/>
<dbReference type="SMART" id="SM00220">
    <property type="entry name" value="S_TKc"/>
    <property type="match status" value="1"/>
</dbReference>
<keyword evidence="4" id="KW-0433">Leucine-rich repeat</keyword>
<evidence type="ECO:0000256" key="7">
    <source>
        <dbReference type="ARBA" id="ARBA00022729"/>
    </source>
</evidence>
<evidence type="ECO:0000256" key="8">
    <source>
        <dbReference type="ARBA" id="ARBA00022737"/>
    </source>
</evidence>
<dbReference type="InterPro" id="IPR017441">
    <property type="entry name" value="Protein_kinase_ATP_BS"/>
</dbReference>
<dbReference type="Pfam" id="PF12819">
    <property type="entry name" value="Malectin_like"/>
    <property type="match status" value="1"/>
</dbReference>
<evidence type="ECO:0000256" key="16">
    <source>
        <dbReference type="SAM" id="MobiDB-lite"/>
    </source>
</evidence>
<dbReference type="InterPro" id="IPR000719">
    <property type="entry name" value="Prot_kinase_dom"/>
</dbReference>
<evidence type="ECO:0000259" key="17">
    <source>
        <dbReference type="PROSITE" id="PS50011"/>
    </source>
</evidence>
<evidence type="ECO:0000256" key="12">
    <source>
        <dbReference type="ARBA" id="ARBA00022989"/>
    </source>
</evidence>
<keyword evidence="19" id="KW-1185">Reference proteome</keyword>
<keyword evidence="7" id="KW-0732">Signal</keyword>
<dbReference type="FunFam" id="1.10.510.10:FF:000146">
    <property type="entry name" value="LRR receptor-like serine/threonine-protein kinase IOS1"/>
    <property type="match status" value="1"/>
</dbReference>
<keyword evidence="3" id="KW-0597">Phosphoprotein</keyword>
<dbReference type="InterPro" id="IPR001611">
    <property type="entry name" value="Leu-rich_rpt"/>
</dbReference>
<keyword evidence="6" id="KW-0812">Transmembrane</keyword>
<name>A0A8T1XLC3_9BRAS</name>
<dbReference type="Pfam" id="PF13855">
    <property type="entry name" value="LRR_8"/>
    <property type="match status" value="1"/>
</dbReference>
<feature type="domain" description="Protein kinase" evidence="17">
    <location>
        <begin position="309"/>
        <end position="582"/>
    </location>
</feature>
<keyword evidence="2" id="KW-0723">Serine/threonine-protein kinase</keyword>
<evidence type="ECO:0000256" key="15">
    <source>
        <dbReference type="PROSITE-ProRule" id="PRU10141"/>
    </source>
</evidence>
<feature type="binding site" evidence="15">
    <location>
        <position position="337"/>
    </location>
    <ligand>
        <name>ATP</name>
        <dbReference type="ChEBI" id="CHEBI:30616"/>
    </ligand>
</feature>
<evidence type="ECO:0000256" key="4">
    <source>
        <dbReference type="ARBA" id="ARBA00022614"/>
    </source>
</evidence>